<organism evidence="1 2">
    <name type="scientific">Mucuna pruriens</name>
    <name type="common">Velvet bean</name>
    <name type="synonym">Dolichos pruriens</name>
    <dbReference type="NCBI Taxonomy" id="157652"/>
    <lineage>
        <taxon>Eukaryota</taxon>
        <taxon>Viridiplantae</taxon>
        <taxon>Streptophyta</taxon>
        <taxon>Embryophyta</taxon>
        <taxon>Tracheophyta</taxon>
        <taxon>Spermatophyta</taxon>
        <taxon>Magnoliopsida</taxon>
        <taxon>eudicotyledons</taxon>
        <taxon>Gunneridae</taxon>
        <taxon>Pentapetalae</taxon>
        <taxon>rosids</taxon>
        <taxon>fabids</taxon>
        <taxon>Fabales</taxon>
        <taxon>Fabaceae</taxon>
        <taxon>Papilionoideae</taxon>
        <taxon>50 kb inversion clade</taxon>
        <taxon>NPAAA clade</taxon>
        <taxon>indigoferoid/millettioid clade</taxon>
        <taxon>Phaseoleae</taxon>
        <taxon>Mucuna</taxon>
    </lineage>
</organism>
<feature type="non-terminal residue" evidence="1">
    <location>
        <position position="1"/>
    </location>
</feature>
<dbReference type="Proteomes" id="UP000257109">
    <property type="component" value="Unassembled WGS sequence"/>
</dbReference>
<keyword evidence="2" id="KW-1185">Reference proteome</keyword>
<comment type="caution">
    <text evidence="1">The sequence shown here is derived from an EMBL/GenBank/DDBJ whole genome shotgun (WGS) entry which is preliminary data.</text>
</comment>
<sequence length="100" mass="11870">MYLFFMLFENLCCTKKHSDMSIMTIRMHLSSPNETNNTSHCNWVFIGDAQFIQFLSNEFTGLKFFITQFWILMNLPSDIYHPVKYFRLLGIVQKVFGELV</sequence>
<accession>A0A371IHK0</accession>
<gene>
    <name evidence="1" type="ORF">CR513_00435</name>
</gene>
<name>A0A371IHK0_MUCPR</name>
<protein>
    <submittedName>
        <fullName evidence="1">Uncharacterized protein</fullName>
    </submittedName>
</protein>
<evidence type="ECO:0000313" key="2">
    <source>
        <dbReference type="Proteomes" id="UP000257109"/>
    </source>
</evidence>
<evidence type="ECO:0000313" key="1">
    <source>
        <dbReference type="EMBL" id="RDY14499.1"/>
    </source>
</evidence>
<dbReference type="AlphaFoldDB" id="A0A371IHK0"/>
<reference evidence="1" key="1">
    <citation type="submission" date="2018-05" db="EMBL/GenBank/DDBJ databases">
        <title>Draft genome of Mucuna pruriens seed.</title>
        <authorList>
            <person name="Nnadi N.E."/>
            <person name="Vos R."/>
            <person name="Hasami M.H."/>
            <person name="Devisetty U.K."/>
            <person name="Aguiy J.C."/>
        </authorList>
    </citation>
    <scope>NUCLEOTIDE SEQUENCE [LARGE SCALE GENOMIC DNA]</scope>
    <source>
        <strain evidence="1">JCA_2017</strain>
    </source>
</reference>
<dbReference type="EMBL" id="QJKJ01000066">
    <property type="protein sequence ID" value="RDY14499.1"/>
    <property type="molecule type" value="Genomic_DNA"/>
</dbReference>
<proteinExistence type="predicted"/>